<evidence type="ECO:0000256" key="9">
    <source>
        <dbReference type="ARBA" id="ARBA00058723"/>
    </source>
</evidence>
<dbReference type="NCBIfam" id="TIGR02346">
    <property type="entry name" value="chap_CCT_theta"/>
    <property type="match status" value="1"/>
</dbReference>
<evidence type="ECO:0000256" key="8">
    <source>
        <dbReference type="ARBA" id="ARBA00029602"/>
    </source>
</evidence>
<dbReference type="InterPro" id="IPR002194">
    <property type="entry name" value="Chaperonin_TCP-1_CS"/>
</dbReference>
<dbReference type="SUPFAM" id="SSF54849">
    <property type="entry name" value="GroEL-intermediate domain like"/>
    <property type="match status" value="1"/>
</dbReference>
<dbReference type="InterPro" id="IPR027409">
    <property type="entry name" value="GroEL-like_apical_dom_sf"/>
</dbReference>
<dbReference type="SUPFAM" id="SSF48592">
    <property type="entry name" value="GroEL equatorial domain-like"/>
    <property type="match status" value="1"/>
</dbReference>
<keyword evidence="5 11" id="KW-0547">Nucleotide-binding</keyword>
<comment type="similarity">
    <text evidence="2 11">Belongs to the TCP-1 chaperonin family.</text>
</comment>
<dbReference type="Gene3D" id="3.30.260.10">
    <property type="entry name" value="TCP-1-like chaperonin intermediate domain"/>
    <property type="match status" value="1"/>
</dbReference>
<comment type="function">
    <text evidence="9">Molecular chaperone; assists the folding of proteins upon ATP hydrolysis. Known to play a role, in vitro, in the folding of actin and tubulin. Required for correct subcellular localization of pgl-1.</text>
</comment>
<organism evidence="12">
    <name type="scientific">Lygus hesperus</name>
    <name type="common">Western plant bug</name>
    <dbReference type="NCBI Taxonomy" id="30085"/>
    <lineage>
        <taxon>Eukaryota</taxon>
        <taxon>Metazoa</taxon>
        <taxon>Ecdysozoa</taxon>
        <taxon>Arthropoda</taxon>
        <taxon>Hexapoda</taxon>
        <taxon>Insecta</taxon>
        <taxon>Pterygota</taxon>
        <taxon>Neoptera</taxon>
        <taxon>Paraneoptera</taxon>
        <taxon>Hemiptera</taxon>
        <taxon>Heteroptera</taxon>
        <taxon>Panheteroptera</taxon>
        <taxon>Cimicomorpha</taxon>
        <taxon>Miridae</taxon>
        <taxon>Mirini</taxon>
        <taxon>Lygus</taxon>
    </lineage>
</organism>
<dbReference type="InterPro" id="IPR027410">
    <property type="entry name" value="TCP-1-like_intermed_sf"/>
</dbReference>
<keyword evidence="4" id="KW-0963">Cytoplasm</keyword>
<dbReference type="PRINTS" id="PR00304">
    <property type="entry name" value="TCOMPLEXTCP1"/>
</dbReference>
<dbReference type="Gene3D" id="3.50.7.10">
    <property type="entry name" value="GroEL"/>
    <property type="match status" value="1"/>
</dbReference>
<evidence type="ECO:0000313" key="12">
    <source>
        <dbReference type="EMBL" id="JAG51140.1"/>
    </source>
</evidence>
<dbReference type="PANTHER" id="PTHR11353">
    <property type="entry name" value="CHAPERONIN"/>
    <property type="match status" value="1"/>
</dbReference>
<dbReference type="CDD" id="cd03341">
    <property type="entry name" value="TCP1_theta"/>
    <property type="match status" value="1"/>
</dbReference>
<dbReference type="GO" id="GO:0005737">
    <property type="term" value="C:cytoplasm"/>
    <property type="evidence" value="ECO:0007669"/>
    <property type="project" value="UniProtKB-SubCell"/>
</dbReference>
<dbReference type="Pfam" id="PF00118">
    <property type="entry name" value="Cpn60_TCP1"/>
    <property type="match status" value="1"/>
</dbReference>
<dbReference type="InterPro" id="IPR027413">
    <property type="entry name" value="GROEL-like_equatorial_sf"/>
</dbReference>
<keyword evidence="7 11" id="KW-0143">Chaperone</keyword>
<dbReference type="Gene3D" id="1.10.560.10">
    <property type="entry name" value="GroEL-like equatorial domain"/>
    <property type="match status" value="1"/>
</dbReference>
<dbReference type="PROSITE" id="PS00995">
    <property type="entry name" value="TCP1_3"/>
    <property type="match status" value="1"/>
</dbReference>
<dbReference type="GO" id="GO:0016887">
    <property type="term" value="F:ATP hydrolysis activity"/>
    <property type="evidence" value="ECO:0007669"/>
    <property type="project" value="InterPro"/>
</dbReference>
<evidence type="ECO:0000256" key="6">
    <source>
        <dbReference type="ARBA" id="ARBA00022840"/>
    </source>
</evidence>
<proteinExistence type="inferred from homology"/>
<keyword evidence="6 11" id="KW-0067">ATP-binding</keyword>
<dbReference type="GO" id="GO:0051082">
    <property type="term" value="F:unfolded protein binding"/>
    <property type="evidence" value="ECO:0007669"/>
    <property type="project" value="InterPro"/>
</dbReference>
<evidence type="ECO:0000256" key="2">
    <source>
        <dbReference type="ARBA" id="ARBA00008020"/>
    </source>
</evidence>
<evidence type="ECO:0000256" key="11">
    <source>
        <dbReference type="RuleBase" id="RU004187"/>
    </source>
</evidence>
<dbReference type="InterPro" id="IPR012721">
    <property type="entry name" value="Chap_CCT_theta"/>
</dbReference>
<evidence type="ECO:0000256" key="4">
    <source>
        <dbReference type="ARBA" id="ARBA00022490"/>
    </source>
</evidence>
<reference evidence="12" key="1">
    <citation type="submission" date="2014-09" db="EMBL/GenBank/DDBJ databases">
        <authorList>
            <person name="Magalhaes I.L.F."/>
            <person name="Oliveira U."/>
            <person name="Santos F.R."/>
            <person name="Vidigal T.H.D.A."/>
            <person name="Brescovit A.D."/>
            <person name="Santos A.J."/>
        </authorList>
    </citation>
    <scope>NUCLEOTIDE SEQUENCE</scope>
</reference>
<evidence type="ECO:0000256" key="7">
    <source>
        <dbReference type="ARBA" id="ARBA00023186"/>
    </source>
</evidence>
<dbReference type="InterPro" id="IPR017998">
    <property type="entry name" value="Chaperone_TCP-1"/>
</dbReference>
<evidence type="ECO:0000256" key="5">
    <source>
        <dbReference type="ARBA" id="ARBA00022741"/>
    </source>
</evidence>
<name>A0A0K8SED5_LYGHE</name>
<dbReference type="EMBL" id="GBRD01014686">
    <property type="protein sequence ID" value="JAG51140.1"/>
    <property type="molecule type" value="Transcribed_RNA"/>
</dbReference>
<evidence type="ECO:0000256" key="10">
    <source>
        <dbReference type="ARBA" id="ARBA00064252"/>
    </source>
</evidence>
<dbReference type="GO" id="GO:0140662">
    <property type="term" value="F:ATP-dependent protein folding chaperone"/>
    <property type="evidence" value="ECO:0007669"/>
    <property type="project" value="InterPro"/>
</dbReference>
<protein>
    <recommendedName>
        <fullName evidence="3">T-complex protein 1 subunit theta</fullName>
    </recommendedName>
    <alternativeName>
        <fullName evidence="8">CCT-theta</fullName>
    </alternativeName>
</protein>
<evidence type="ECO:0000256" key="1">
    <source>
        <dbReference type="ARBA" id="ARBA00004496"/>
    </source>
</evidence>
<accession>A0A0K8SED5</accession>
<dbReference type="SUPFAM" id="SSF52029">
    <property type="entry name" value="GroEL apical domain-like"/>
    <property type="match status" value="1"/>
</dbReference>
<evidence type="ECO:0000256" key="3">
    <source>
        <dbReference type="ARBA" id="ARBA00016981"/>
    </source>
</evidence>
<dbReference type="AlphaFoldDB" id="A0A0K8SED5"/>
<sequence length="462" mass="50375">MDFSSQMQEEEIGDGTNFVIILAGALLQQAIPLLKMGMTPIDIIEGYQLALAKALDVLPSLVCHEIKDVKNEEDVSKAIRASIMSKQYGHEDFLTKIITKACIAILPDESTFNVDNIRVCKILGSGLLNSESVYGMVFKRHVEGSITKKHKAKIAIYSCPIDNATTETKGTVLIKTADELMKFSEGEESRLESQIKAIKEAGVDVVVGGGKFSDMALHFINKAGLMAVRLNSKFDVRRLCQSTGAVALPLLTPPSKEELGYADTVYVDELGDTSIVVFKMEGKDSRISTIVIRGSTENYMDDIERSVDDGVNTFKGLSRDGRFLPGAGAVEIELARIIRGYANEVPGLERYAVARFAEALETFPTTLAENTGLKSRNVIRKLHEAHKDGKGPNIGVQIDLDSDELTVDSNEAGIWDLFKLKEWGLKFACTAATTILRVDQIIMAKRAGGPAPKAPKAGDEDD</sequence>
<comment type="subcellular location">
    <subcellularLocation>
        <location evidence="1">Cytoplasm</location>
    </subcellularLocation>
</comment>
<dbReference type="GO" id="GO:0005524">
    <property type="term" value="F:ATP binding"/>
    <property type="evidence" value="ECO:0007669"/>
    <property type="project" value="UniProtKB-KW"/>
</dbReference>
<dbReference type="InterPro" id="IPR002423">
    <property type="entry name" value="Cpn60/GroEL/TCP-1"/>
</dbReference>
<comment type="subunit">
    <text evidence="10">Heterooligomeric complex.</text>
</comment>
<dbReference type="FunFam" id="3.50.7.10:FF:000008">
    <property type="entry name" value="T-complex protein 1 subunit theta"/>
    <property type="match status" value="1"/>
</dbReference>